<dbReference type="Proteomes" id="UP000601990">
    <property type="component" value="Unassembled WGS sequence"/>
</dbReference>
<comment type="caution">
    <text evidence="1">The sequence shown here is derived from an EMBL/GenBank/DDBJ whole genome shotgun (WGS) entry which is preliminary data.</text>
</comment>
<organism evidence="1 2">
    <name type="scientific">Aromatoleum buckelii</name>
    <dbReference type="NCBI Taxonomy" id="200254"/>
    <lineage>
        <taxon>Bacteria</taxon>
        <taxon>Pseudomonadati</taxon>
        <taxon>Pseudomonadota</taxon>
        <taxon>Betaproteobacteria</taxon>
        <taxon>Rhodocyclales</taxon>
        <taxon>Rhodocyclaceae</taxon>
        <taxon>Aromatoleum</taxon>
    </lineage>
</organism>
<dbReference type="RefSeq" id="WP_169197373.1">
    <property type="nucleotide sequence ID" value="NZ_WTVH02000009.1"/>
</dbReference>
<evidence type="ECO:0000313" key="1">
    <source>
        <dbReference type="EMBL" id="NMF92040.1"/>
    </source>
</evidence>
<sequence>MKVLMWCDNLATRRDLEAAWMAAGLTVLKKNTTEVPDCIVIDMAVRNPCVRIAELRAAHPQVDIIAFASKFDAEAFAAAQEAGATEMAAQNSIVERVTRRAPK</sequence>
<evidence type="ECO:0000313" key="2">
    <source>
        <dbReference type="Proteomes" id="UP000601990"/>
    </source>
</evidence>
<name>A0ABX1N016_9RHOO</name>
<protein>
    <recommendedName>
        <fullName evidence="3">Response regulator</fullName>
    </recommendedName>
</protein>
<reference evidence="1" key="1">
    <citation type="submission" date="2019-12" db="EMBL/GenBank/DDBJ databases">
        <title>Comparative genomics gives insights into the taxonomy of the Azoarcus-Aromatoleum group and reveals separate origins of nif in the plant-associated Azoarcus and non-plant-associated Aromatoleum sub-groups.</title>
        <authorList>
            <person name="Lafos M."/>
            <person name="Maluk M."/>
            <person name="Batista M."/>
            <person name="Junghare M."/>
            <person name="Carmona M."/>
            <person name="Faoro H."/>
            <person name="Cruz L.M."/>
            <person name="Battistoni F."/>
            <person name="De Souza E."/>
            <person name="Pedrosa F."/>
            <person name="Chen W.-M."/>
            <person name="Poole P.S."/>
            <person name="Dixon R.A."/>
            <person name="James E.K."/>
        </authorList>
    </citation>
    <scope>NUCLEOTIDE SEQUENCE</scope>
    <source>
        <strain evidence="1">U120</strain>
    </source>
</reference>
<evidence type="ECO:0008006" key="3">
    <source>
        <dbReference type="Google" id="ProtNLM"/>
    </source>
</evidence>
<dbReference type="EMBL" id="WTVH01000002">
    <property type="protein sequence ID" value="NMF92040.1"/>
    <property type="molecule type" value="Genomic_DNA"/>
</dbReference>
<keyword evidence="2" id="KW-1185">Reference proteome</keyword>
<gene>
    <name evidence="1" type="ORF">GO608_01660</name>
</gene>
<proteinExistence type="predicted"/>
<accession>A0ABX1N016</accession>